<keyword evidence="2" id="KW-1185">Reference proteome</keyword>
<dbReference type="VEuPathDB" id="VectorBase:GAUT039241"/>
<reference evidence="1" key="1">
    <citation type="submission" date="2020-05" db="UniProtKB">
        <authorList>
            <consortium name="EnsemblMetazoa"/>
        </authorList>
    </citation>
    <scope>IDENTIFICATION</scope>
    <source>
        <strain evidence="1">TTRI</strain>
    </source>
</reference>
<evidence type="ECO:0000313" key="1">
    <source>
        <dbReference type="EnsemblMetazoa" id="GAUT039241-PA"/>
    </source>
</evidence>
<dbReference type="AlphaFoldDB" id="A0A1A9VJA9"/>
<evidence type="ECO:0000313" key="2">
    <source>
        <dbReference type="Proteomes" id="UP000078200"/>
    </source>
</evidence>
<protein>
    <submittedName>
        <fullName evidence="1">Uncharacterized protein</fullName>
    </submittedName>
</protein>
<dbReference type="EnsemblMetazoa" id="GAUT039241-RA">
    <property type="protein sequence ID" value="GAUT039241-PA"/>
    <property type="gene ID" value="GAUT039241"/>
</dbReference>
<proteinExistence type="predicted"/>
<dbReference type="Proteomes" id="UP000078200">
    <property type="component" value="Unassembled WGS sequence"/>
</dbReference>
<sequence length="173" mass="19117">MSALKLNWNEIFEDYNVDNTLNVTKDGEKAYRKGKAMQSDIVSPNLKPIDASSHGLLIPDKSLRPSDINKSEKLANSNLGFFTDKSISVVNLLSNGRLLFITEFLILGSDARHGDSGFEQGGDIITFLLIFALAELLSSVNALAAILSEEDFKYVLDEIVEFEHVSPSIRPLK</sequence>
<accession>A0A1A9VJA9</accession>
<name>A0A1A9VJA9_GLOAU</name>
<organism evidence="1 2">
    <name type="scientific">Glossina austeni</name>
    <name type="common">Savannah tsetse fly</name>
    <dbReference type="NCBI Taxonomy" id="7395"/>
    <lineage>
        <taxon>Eukaryota</taxon>
        <taxon>Metazoa</taxon>
        <taxon>Ecdysozoa</taxon>
        <taxon>Arthropoda</taxon>
        <taxon>Hexapoda</taxon>
        <taxon>Insecta</taxon>
        <taxon>Pterygota</taxon>
        <taxon>Neoptera</taxon>
        <taxon>Endopterygota</taxon>
        <taxon>Diptera</taxon>
        <taxon>Brachycera</taxon>
        <taxon>Muscomorpha</taxon>
        <taxon>Hippoboscoidea</taxon>
        <taxon>Glossinidae</taxon>
        <taxon>Glossina</taxon>
    </lineage>
</organism>